<reference evidence="2 3" key="1">
    <citation type="submission" date="2017-04" db="EMBL/GenBank/DDBJ databases">
        <authorList>
            <person name="Afonso C.L."/>
            <person name="Miller P.J."/>
            <person name="Scott M.A."/>
            <person name="Spackman E."/>
            <person name="Goraichik I."/>
            <person name="Dimitrov K.M."/>
            <person name="Suarez D.L."/>
            <person name="Swayne D.E."/>
        </authorList>
    </citation>
    <scope>NUCLEOTIDE SEQUENCE [LARGE SCALE GENOMIC DNA]</scope>
    <source>
        <strain evidence="2 3">DSM 5090</strain>
    </source>
</reference>
<evidence type="ECO:0000256" key="1">
    <source>
        <dbReference type="SAM" id="Phobius"/>
    </source>
</evidence>
<dbReference type="Proteomes" id="UP000192738">
    <property type="component" value="Unassembled WGS sequence"/>
</dbReference>
<evidence type="ECO:0000313" key="3">
    <source>
        <dbReference type="Proteomes" id="UP000192738"/>
    </source>
</evidence>
<keyword evidence="1" id="KW-1133">Transmembrane helix</keyword>
<dbReference type="RefSeq" id="WP_176215434.1">
    <property type="nucleotide sequence ID" value="NZ_CP155572.1"/>
</dbReference>
<evidence type="ECO:0000313" key="2">
    <source>
        <dbReference type="EMBL" id="SMC58775.1"/>
    </source>
</evidence>
<sequence length="45" mass="4911">MVPYILAGAVIGSVVGHLIPPGYFFWFVVGSVSGYLAQRYFGARF</sequence>
<protein>
    <submittedName>
        <fullName evidence="2">Uncharacterized protein</fullName>
    </submittedName>
</protein>
<dbReference type="EMBL" id="FWXI01000005">
    <property type="protein sequence ID" value="SMC58775.1"/>
    <property type="molecule type" value="Genomic_DNA"/>
</dbReference>
<dbReference type="STRING" id="112901.SAMN04488500_105226"/>
<organism evidence="2 3">
    <name type="scientific">Sporomusa malonica</name>
    <dbReference type="NCBI Taxonomy" id="112901"/>
    <lineage>
        <taxon>Bacteria</taxon>
        <taxon>Bacillati</taxon>
        <taxon>Bacillota</taxon>
        <taxon>Negativicutes</taxon>
        <taxon>Selenomonadales</taxon>
        <taxon>Sporomusaceae</taxon>
        <taxon>Sporomusa</taxon>
    </lineage>
</organism>
<keyword evidence="1" id="KW-0812">Transmembrane</keyword>
<gene>
    <name evidence="2" type="ORF">SAMN04488500_105226</name>
</gene>
<accession>A0A1W2ADH3</accession>
<name>A0A1W2ADH3_9FIRM</name>
<keyword evidence="1" id="KW-0472">Membrane</keyword>
<keyword evidence="3" id="KW-1185">Reference proteome</keyword>
<feature type="transmembrane region" description="Helical" evidence="1">
    <location>
        <begin position="23"/>
        <end position="41"/>
    </location>
</feature>
<dbReference type="AlphaFoldDB" id="A0A1W2ADH3"/>
<proteinExistence type="predicted"/>